<evidence type="ECO:0000313" key="1">
    <source>
        <dbReference type="EMBL" id="STY29397.1"/>
    </source>
</evidence>
<protein>
    <submittedName>
        <fullName evidence="1">Uncharacterized protein</fullName>
    </submittedName>
</protein>
<reference evidence="1 2" key="1">
    <citation type="submission" date="2018-06" db="EMBL/GenBank/DDBJ databases">
        <authorList>
            <consortium name="Pathogen Informatics"/>
            <person name="Doyle S."/>
        </authorList>
    </citation>
    <scope>NUCLEOTIDE SEQUENCE [LARGE SCALE GENOMIC DNA]</scope>
    <source>
        <strain evidence="1 2">NCTC11532</strain>
    </source>
</reference>
<organism evidence="1 2">
    <name type="scientific">Legionella wadsworthii</name>
    <dbReference type="NCBI Taxonomy" id="28088"/>
    <lineage>
        <taxon>Bacteria</taxon>
        <taxon>Pseudomonadati</taxon>
        <taxon>Pseudomonadota</taxon>
        <taxon>Gammaproteobacteria</taxon>
        <taxon>Legionellales</taxon>
        <taxon>Legionellaceae</taxon>
        <taxon>Legionella</taxon>
    </lineage>
</organism>
<dbReference type="OrthoDB" id="5654315at2"/>
<name>A0A378LRQ6_9GAMM</name>
<dbReference type="AlphaFoldDB" id="A0A378LRQ6"/>
<keyword evidence="2" id="KW-1185">Reference proteome</keyword>
<evidence type="ECO:0000313" key="2">
    <source>
        <dbReference type="Proteomes" id="UP000255297"/>
    </source>
</evidence>
<dbReference type="RefSeq" id="WP_031565616.1">
    <property type="nucleotide sequence ID" value="NZ_CAAAIS010000003.1"/>
</dbReference>
<dbReference type="Proteomes" id="UP000255297">
    <property type="component" value="Unassembled WGS sequence"/>
</dbReference>
<accession>A0A378LRQ6</accession>
<gene>
    <name evidence="1" type="ORF">NCTC11532_01583</name>
</gene>
<proteinExistence type="predicted"/>
<sequence>MLAKREELYNQIGKALNPEDNLTIKDRMNLLFSALYELDETTRNKGDEAYTKDLYESVIDEVKNATDLAMKDPDNAEKREKDIESKERVKAVRKKENEITANLIDMIKKTANSNNEAINAVRSVLTAVMRNPEYYGFSSKMRPVLNKLYQDISIIPKHAIPGEEERTKKYLEEYLNIKMNSSRAMFTSEISYYFTLKLNRIFNKFEETVEKNVLILFSQRQGMTQDDIPNHLIAENSKASLSDYLNCSNRLLENRPELQEQYNALKYEERLKQAPKTLQEIKLYIETTPWELGKWGSKSKITVEGKEKAVPNHINQIYEKILFAQKNPNEALNTLKEIHEISQKALKDKPVLFSSFRERFRSTTRAYEEIEQKSRGMKL</sequence>
<dbReference type="EMBL" id="UGPB01000001">
    <property type="protein sequence ID" value="STY29397.1"/>
    <property type="molecule type" value="Genomic_DNA"/>
</dbReference>